<evidence type="ECO:0000256" key="3">
    <source>
        <dbReference type="ARBA" id="ARBA00022543"/>
    </source>
</evidence>
<evidence type="ECO:0000256" key="13">
    <source>
        <dbReference type="SAM" id="Phobius"/>
    </source>
</evidence>
<dbReference type="GO" id="GO:0009881">
    <property type="term" value="F:photoreceptor activity"/>
    <property type="evidence" value="ECO:0007669"/>
    <property type="project" value="UniProtKB-KW"/>
</dbReference>
<evidence type="ECO:0000256" key="5">
    <source>
        <dbReference type="ARBA" id="ARBA00022692"/>
    </source>
</evidence>
<keyword evidence="4" id="KW-0716">Sensory transduction</keyword>
<dbReference type="Pfam" id="PF01036">
    <property type="entry name" value="Bac_rhodopsin"/>
    <property type="match status" value="1"/>
</dbReference>
<dbReference type="PROSITE" id="PS00950">
    <property type="entry name" value="BACTERIAL_OPSIN_1"/>
    <property type="match status" value="1"/>
</dbReference>
<feature type="signal peptide" evidence="14">
    <location>
        <begin position="1"/>
        <end position="27"/>
    </location>
</feature>
<feature type="transmembrane region" description="Helical" evidence="13">
    <location>
        <begin position="200"/>
        <end position="220"/>
    </location>
</feature>
<feature type="site" description="Responsible for spectral tuning" evidence="11">
    <location>
        <position position="113"/>
    </location>
</feature>
<evidence type="ECO:0000256" key="6">
    <source>
        <dbReference type="ARBA" id="ARBA00022925"/>
    </source>
</evidence>
<feature type="transmembrane region" description="Helical" evidence="13">
    <location>
        <begin position="69"/>
        <end position="86"/>
    </location>
</feature>
<keyword evidence="6 12" id="KW-0681">Retinal protein</keyword>
<dbReference type="PANTHER" id="PTHR28286:SF2">
    <property type="entry name" value="BACTERIORHODOPSIN _OPSIN, NOPA (EUROFUNG)"/>
    <property type="match status" value="1"/>
</dbReference>
<evidence type="ECO:0000256" key="9">
    <source>
        <dbReference type="ARBA" id="ARBA00023136"/>
    </source>
</evidence>
<keyword evidence="3" id="KW-0600">Photoreceptor protein</keyword>
<evidence type="ECO:0000256" key="10">
    <source>
        <dbReference type="ARBA" id="ARBA00023170"/>
    </source>
</evidence>
<name>Q4PJD2_9BACT</name>
<dbReference type="CDD" id="cd15242">
    <property type="entry name" value="7tm_Proteorhodopsin"/>
    <property type="match status" value="1"/>
</dbReference>
<evidence type="ECO:0000256" key="11">
    <source>
        <dbReference type="PIRSR" id="PIRSR038142-1"/>
    </source>
</evidence>
<feature type="site" description="Responsible for spectral tuning" evidence="11">
    <location>
        <position position="105"/>
    </location>
</feature>
<feature type="transmembrane region" description="Helical" evidence="13">
    <location>
        <begin position="106"/>
        <end position="124"/>
    </location>
</feature>
<comment type="similarity">
    <text evidence="2">Belongs to the archaeal/bacterial/fungal opsin family.</text>
</comment>
<feature type="modified residue" description="N6-(retinylidene)lysine" evidence="12">
    <location>
        <position position="242"/>
    </location>
</feature>
<evidence type="ECO:0000256" key="4">
    <source>
        <dbReference type="ARBA" id="ARBA00022606"/>
    </source>
</evidence>
<dbReference type="InterPro" id="IPR017402">
    <property type="entry name" value="Proteorhodopsin"/>
</dbReference>
<dbReference type="InterPro" id="IPR018229">
    <property type="entry name" value="Rhodopsin_retinal_BS"/>
</dbReference>
<protein>
    <submittedName>
        <fullName evidence="15">Proteorhodopsin</fullName>
    </submittedName>
</protein>
<feature type="transmembrane region" description="Helical" evidence="13">
    <location>
        <begin position="131"/>
        <end position="148"/>
    </location>
</feature>
<dbReference type="Gene3D" id="1.20.1070.10">
    <property type="entry name" value="Rhodopsin 7-helix transmembrane proteins"/>
    <property type="match status" value="1"/>
</dbReference>
<evidence type="ECO:0000256" key="8">
    <source>
        <dbReference type="ARBA" id="ARBA00022991"/>
    </source>
</evidence>
<keyword evidence="7 13" id="KW-1133">Transmembrane helix</keyword>
<dbReference type="SMART" id="SM01021">
    <property type="entry name" value="Bac_rhodopsin"/>
    <property type="match status" value="1"/>
</dbReference>
<dbReference type="PIRSF" id="PIRSF038142">
    <property type="entry name" value="Rhodopsin_bac_prd"/>
    <property type="match status" value="1"/>
</dbReference>
<dbReference type="PANTHER" id="PTHR28286">
    <property type="match status" value="1"/>
</dbReference>
<evidence type="ECO:0000256" key="7">
    <source>
        <dbReference type="ARBA" id="ARBA00022989"/>
    </source>
</evidence>
<organism evidence="15">
    <name type="scientific">uncultured bacterium MedeBAC46A06</name>
    <dbReference type="NCBI Taxonomy" id="332275"/>
    <lineage>
        <taxon>Bacteria</taxon>
        <taxon>environmental samples</taxon>
    </lineage>
</organism>
<keyword evidence="9 13" id="KW-0472">Membrane</keyword>
<comment type="PTM">
    <text evidence="12">Contains one covalently linked retinal chromophore.</text>
</comment>
<dbReference type="InterPro" id="IPR001425">
    <property type="entry name" value="Arc/bac/fun_rhodopsins"/>
</dbReference>
<feature type="site" description="Primary proton donor" evidence="11">
    <location>
        <position position="116"/>
    </location>
</feature>
<keyword evidence="8 12" id="KW-0157">Chromophore</keyword>
<keyword evidence="14" id="KW-0732">Signal</keyword>
<dbReference type="GO" id="GO:0016020">
    <property type="term" value="C:membrane"/>
    <property type="evidence" value="ECO:0007669"/>
    <property type="project" value="UniProtKB-SubCell"/>
</dbReference>
<sequence length="261" mass="28628">MKLFSGKATKTALIAAALAITPKVAFAAENLASDDFVGISFWLISMALVASTAFFFIETQRVEGKWKTSLTVSGLVTLVAAVHYFYMRDVWVNTGATPTVYRYIDWLITVPLLMIEFYLILRAIANVSSGIFWRLTVGTLIMLVGGYAGEVGYMNVWLGFVIGMAGWFYILYEIFAGEAGKLSAEQAPESVKSAFSTMRWIVTIGWAIYPLGYFYGYLATGDPASSADSLNVIYNLADVLNKIAFGVIIWNVAVTETEAKA</sequence>
<comment type="subcellular location">
    <subcellularLocation>
        <location evidence="1">Membrane</location>
        <topology evidence="1">Multi-pass membrane protein</topology>
    </subcellularLocation>
</comment>
<keyword evidence="10" id="KW-0675">Receptor</keyword>
<proteinExistence type="inferred from homology"/>
<dbReference type="SUPFAM" id="SSF81321">
    <property type="entry name" value="Family A G protein-coupled receptor-like"/>
    <property type="match status" value="1"/>
</dbReference>
<dbReference type="SMR" id="Q4PJD2"/>
<feature type="transmembrane region" description="Helical" evidence="13">
    <location>
        <begin position="232"/>
        <end position="254"/>
    </location>
</feature>
<evidence type="ECO:0000256" key="1">
    <source>
        <dbReference type="ARBA" id="ARBA00004141"/>
    </source>
</evidence>
<evidence type="ECO:0000256" key="12">
    <source>
        <dbReference type="PIRSR" id="PIRSR038142-50"/>
    </source>
</evidence>
<dbReference type="AlphaFoldDB" id="Q4PJD2"/>
<reference evidence="15" key="1">
    <citation type="journal article" date="2005" name="PLoS Biol.">
        <title>New insights into metabolic properties of marine bacteria encoding proteorhodopsins.</title>
        <authorList>
            <person name="Sabehi G."/>
            <person name="Loy A."/>
            <person name="Jung K.H."/>
            <person name="Partha R."/>
            <person name="Spudich J.L."/>
            <person name="Isaacson T."/>
            <person name="Hirschberg J."/>
            <person name="Wagner M."/>
            <person name="Beja O."/>
        </authorList>
    </citation>
    <scope>NUCLEOTIDE SEQUENCE</scope>
</reference>
<feature type="transmembrane region" description="Helical" evidence="13">
    <location>
        <begin position="37"/>
        <end position="57"/>
    </location>
</feature>
<dbReference type="GO" id="GO:0010461">
    <property type="term" value="F:light-activated monoatomic ion channel activity"/>
    <property type="evidence" value="ECO:0007669"/>
    <property type="project" value="InterPro"/>
</dbReference>
<evidence type="ECO:0000313" key="15">
    <source>
        <dbReference type="EMBL" id="AAY82845.1"/>
    </source>
</evidence>
<accession>Q4PJD2</accession>
<dbReference type="EMBL" id="DQ088847">
    <property type="protein sequence ID" value="AAY82845.1"/>
    <property type="molecule type" value="Genomic_DNA"/>
</dbReference>
<dbReference type="GO" id="GO:0007602">
    <property type="term" value="P:phototransduction"/>
    <property type="evidence" value="ECO:0007669"/>
    <property type="project" value="UniProtKB-KW"/>
</dbReference>
<evidence type="ECO:0000256" key="14">
    <source>
        <dbReference type="SAM" id="SignalP"/>
    </source>
</evidence>
<feature type="transmembrane region" description="Helical" evidence="13">
    <location>
        <begin position="154"/>
        <end position="172"/>
    </location>
</feature>
<evidence type="ECO:0000256" key="2">
    <source>
        <dbReference type="ARBA" id="ARBA00008130"/>
    </source>
</evidence>
<keyword evidence="5 13" id="KW-0812">Transmembrane</keyword>
<feature type="chain" id="PRO_5004241726" evidence="14">
    <location>
        <begin position="28"/>
        <end position="261"/>
    </location>
</feature>